<sequence length="454" mass="48291">MSSPDETPVARGRSQRGAAGGRNPSSARSDITMAGESGSKQRKRARTFTADDRMNSGGVEKQKRETLNALFVDLARLTPSLSTTRKLSESVILTEAIAHSRKQRAQRLVCAQELRKMFAIQENILDELNELRKQLGLGDRELDSSFGLSAAAKEAVFTVEGEVFGEFSDGFGERSEPLLEERPENAVGNTEPPQASYPHRQRLTSRSVSVGTTVSEWTPSTSTSPPEIPATAWGISTSPTNEPLPPPLQAFDYGEPAPLYDGHFLSMLSTLPEPPYGFHPQEGSMAPNRDHSSMIMDDLGMSGPSPIDTITAAGSAFPAPEPTISPSQLQNVPNPNTQTHSHSNPLLLDPTAWKRFLSLSQPSLGSQIRPSSTTQSRAAGVGAGVNGAPELTVDDFAMSPPFLGMGAGAAAGGHGAMGFVGDEPPNPMSSVNMEYPPMNPAPLVHLGTHGGFVV</sequence>
<organism evidence="3 4">
    <name type="scientific">Mycena indigotica</name>
    <dbReference type="NCBI Taxonomy" id="2126181"/>
    <lineage>
        <taxon>Eukaryota</taxon>
        <taxon>Fungi</taxon>
        <taxon>Dikarya</taxon>
        <taxon>Basidiomycota</taxon>
        <taxon>Agaricomycotina</taxon>
        <taxon>Agaricomycetes</taxon>
        <taxon>Agaricomycetidae</taxon>
        <taxon>Agaricales</taxon>
        <taxon>Marasmiineae</taxon>
        <taxon>Mycenaceae</taxon>
        <taxon>Mycena</taxon>
    </lineage>
</organism>
<dbReference type="InterPro" id="IPR011598">
    <property type="entry name" value="bHLH_dom"/>
</dbReference>
<dbReference type="GO" id="GO:0046983">
    <property type="term" value="F:protein dimerization activity"/>
    <property type="evidence" value="ECO:0007669"/>
    <property type="project" value="InterPro"/>
</dbReference>
<feature type="compositionally biased region" description="Basic and acidic residues" evidence="1">
    <location>
        <begin position="171"/>
        <end position="184"/>
    </location>
</feature>
<dbReference type="OrthoDB" id="8964853at2759"/>
<dbReference type="AlphaFoldDB" id="A0A8H6W3E0"/>
<name>A0A8H6W3E0_9AGAR</name>
<evidence type="ECO:0000259" key="2">
    <source>
        <dbReference type="PROSITE" id="PS50888"/>
    </source>
</evidence>
<protein>
    <submittedName>
        <fullName evidence="3">BHLH domain-containing protein</fullName>
    </submittedName>
</protein>
<feature type="region of interest" description="Disordered" evidence="1">
    <location>
        <begin position="1"/>
        <end position="60"/>
    </location>
</feature>
<accession>A0A8H6W3E0</accession>
<keyword evidence="4" id="KW-1185">Reference proteome</keyword>
<dbReference type="CDD" id="cd00083">
    <property type="entry name" value="bHLH_SF"/>
    <property type="match status" value="1"/>
</dbReference>
<gene>
    <name evidence="3" type="ORF">MIND_00647200</name>
</gene>
<evidence type="ECO:0000313" key="4">
    <source>
        <dbReference type="Proteomes" id="UP000636479"/>
    </source>
</evidence>
<feature type="domain" description="BHLH" evidence="2">
    <location>
        <begin position="51"/>
        <end position="103"/>
    </location>
</feature>
<dbReference type="InterPro" id="IPR036638">
    <property type="entry name" value="HLH_DNA-bd_sf"/>
</dbReference>
<dbReference type="Gene3D" id="4.10.280.10">
    <property type="entry name" value="Helix-loop-helix DNA-binding domain"/>
    <property type="match status" value="1"/>
</dbReference>
<evidence type="ECO:0000256" key="1">
    <source>
        <dbReference type="SAM" id="MobiDB-lite"/>
    </source>
</evidence>
<dbReference type="Proteomes" id="UP000636479">
    <property type="component" value="Unassembled WGS sequence"/>
</dbReference>
<dbReference type="SUPFAM" id="SSF47459">
    <property type="entry name" value="HLH, helix-loop-helix DNA-binding domain"/>
    <property type="match status" value="1"/>
</dbReference>
<comment type="caution">
    <text evidence="3">The sequence shown here is derived from an EMBL/GenBank/DDBJ whole genome shotgun (WGS) entry which is preliminary data.</text>
</comment>
<dbReference type="Pfam" id="PF00010">
    <property type="entry name" value="HLH"/>
    <property type="match status" value="1"/>
</dbReference>
<feature type="compositionally biased region" description="Basic and acidic residues" evidence="1">
    <location>
        <begin position="49"/>
        <end position="60"/>
    </location>
</feature>
<evidence type="ECO:0000313" key="3">
    <source>
        <dbReference type="EMBL" id="KAF7304154.1"/>
    </source>
</evidence>
<proteinExistence type="predicted"/>
<feature type="region of interest" description="Disordered" evidence="1">
    <location>
        <begin position="168"/>
        <end position="208"/>
    </location>
</feature>
<dbReference type="EMBL" id="JACAZF010000005">
    <property type="protein sequence ID" value="KAF7304154.1"/>
    <property type="molecule type" value="Genomic_DNA"/>
</dbReference>
<reference evidence="3" key="1">
    <citation type="submission" date="2020-05" db="EMBL/GenBank/DDBJ databases">
        <title>Mycena genomes resolve the evolution of fungal bioluminescence.</title>
        <authorList>
            <person name="Tsai I.J."/>
        </authorList>
    </citation>
    <scope>NUCLEOTIDE SEQUENCE</scope>
    <source>
        <strain evidence="3">171206Taipei</strain>
    </source>
</reference>
<dbReference type="RefSeq" id="XP_037221126.1">
    <property type="nucleotide sequence ID" value="XM_037363205.1"/>
</dbReference>
<dbReference type="GeneID" id="59345721"/>
<dbReference type="PROSITE" id="PS50888">
    <property type="entry name" value="BHLH"/>
    <property type="match status" value="1"/>
</dbReference>